<name>A0A0B7AN30_9EUPU</name>
<accession>A0A0B7AN30</accession>
<protein>
    <submittedName>
        <fullName evidence="1">Uncharacterized protein</fullName>
    </submittedName>
</protein>
<dbReference type="AlphaFoldDB" id="A0A0B7AN30"/>
<proteinExistence type="predicted"/>
<gene>
    <name evidence="1" type="primary">ORF129162</name>
</gene>
<dbReference type="EMBL" id="HACG01035147">
    <property type="protein sequence ID" value="CEK82012.1"/>
    <property type="molecule type" value="Transcribed_RNA"/>
</dbReference>
<sequence>MGFLLRRKLKERDNQPRVNYCMWFQELLAKEQEESILDVTFFSDEAWFHLPG</sequence>
<reference evidence="1" key="1">
    <citation type="submission" date="2014-12" db="EMBL/GenBank/DDBJ databases">
        <title>Insight into the proteome of Arion vulgaris.</title>
        <authorList>
            <person name="Aradska J."/>
            <person name="Bulat T."/>
            <person name="Smidak R."/>
            <person name="Sarate P."/>
            <person name="Gangsoo J."/>
            <person name="Sialana F."/>
            <person name="Bilban M."/>
            <person name="Lubec G."/>
        </authorList>
    </citation>
    <scope>NUCLEOTIDE SEQUENCE</scope>
    <source>
        <tissue evidence="1">Skin</tissue>
    </source>
</reference>
<evidence type="ECO:0000313" key="1">
    <source>
        <dbReference type="EMBL" id="CEK82012.1"/>
    </source>
</evidence>
<organism evidence="1">
    <name type="scientific">Arion vulgaris</name>
    <dbReference type="NCBI Taxonomy" id="1028688"/>
    <lineage>
        <taxon>Eukaryota</taxon>
        <taxon>Metazoa</taxon>
        <taxon>Spiralia</taxon>
        <taxon>Lophotrochozoa</taxon>
        <taxon>Mollusca</taxon>
        <taxon>Gastropoda</taxon>
        <taxon>Heterobranchia</taxon>
        <taxon>Euthyneura</taxon>
        <taxon>Panpulmonata</taxon>
        <taxon>Eupulmonata</taxon>
        <taxon>Stylommatophora</taxon>
        <taxon>Helicina</taxon>
        <taxon>Arionoidea</taxon>
        <taxon>Arionidae</taxon>
        <taxon>Arion</taxon>
    </lineage>
</organism>